<evidence type="ECO:0000313" key="1">
    <source>
        <dbReference type="EMBL" id="JAD98800.1"/>
    </source>
</evidence>
<name>A0A0A9ELR7_ARUDO</name>
<dbReference type="EMBL" id="GBRH01199095">
    <property type="protein sequence ID" value="JAD98800.1"/>
    <property type="molecule type" value="Transcribed_RNA"/>
</dbReference>
<dbReference type="AlphaFoldDB" id="A0A0A9ELR7"/>
<sequence length="29" mass="3420">MQNFKIQTTIPSPNHCNGISGNFRYKFIY</sequence>
<reference evidence="1" key="2">
    <citation type="journal article" date="2015" name="Data Brief">
        <title>Shoot transcriptome of the giant reed, Arundo donax.</title>
        <authorList>
            <person name="Barrero R.A."/>
            <person name="Guerrero F.D."/>
            <person name="Moolhuijzen P."/>
            <person name="Goolsby J.A."/>
            <person name="Tidwell J."/>
            <person name="Bellgard S.E."/>
            <person name="Bellgard M.I."/>
        </authorList>
    </citation>
    <scope>NUCLEOTIDE SEQUENCE</scope>
    <source>
        <tissue evidence="1">Shoot tissue taken approximately 20 cm above the soil surface</tissue>
    </source>
</reference>
<protein>
    <submittedName>
        <fullName evidence="1">Uncharacterized protein</fullName>
    </submittedName>
</protein>
<reference evidence="1" key="1">
    <citation type="submission" date="2014-09" db="EMBL/GenBank/DDBJ databases">
        <authorList>
            <person name="Magalhaes I.L.F."/>
            <person name="Oliveira U."/>
            <person name="Santos F.R."/>
            <person name="Vidigal T.H.D.A."/>
            <person name="Brescovit A.D."/>
            <person name="Santos A.J."/>
        </authorList>
    </citation>
    <scope>NUCLEOTIDE SEQUENCE</scope>
    <source>
        <tissue evidence="1">Shoot tissue taken approximately 20 cm above the soil surface</tissue>
    </source>
</reference>
<proteinExistence type="predicted"/>
<organism evidence="1">
    <name type="scientific">Arundo donax</name>
    <name type="common">Giant reed</name>
    <name type="synonym">Donax arundinaceus</name>
    <dbReference type="NCBI Taxonomy" id="35708"/>
    <lineage>
        <taxon>Eukaryota</taxon>
        <taxon>Viridiplantae</taxon>
        <taxon>Streptophyta</taxon>
        <taxon>Embryophyta</taxon>
        <taxon>Tracheophyta</taxon>
        <taxon>Spermatophyta</taxon>
        <taxon>Magnoliopsida</taxon>
        <taxon>Liliopsida</taxon>
        <taxon>Poales</taxon>
        <taxon>Poaceae</taxon>
        <taxon>PACMAD clade</taxon>
        <taxon>Arundinoideae</taxon>
        <taxon>Arundineae</taxon>
        <taxon>Arundo</taxon>
    </lineage>
</organism>
<accession>A0A0A9ELR7</accession>